<evidence type="ECO:0008006" key="4">
    <source>
        <dbReference type="Google" id="ProtNLM"/>
    </source>
</evidence>
<reference evidence="2 3" key="1">
    <citation type="journal article" date="2015" name="Genome Announc.">
        <title>Complete Genome Sequence of Spiroplasma cantharicola CC-1T (DSM 21588), a Bacterium Isolated from Soldier Beetle (Cantharis carolinus).</title>
        <authorList>
            <person name="Lo W.S."/>
            <person name="Liu P.Y."/>
            <person name="Kuo C.H."/>
        </authorList>
    </citation>
    <scope>NUCLEOTIDE SEQUENCE [LARGE SCALE GENOMIC DNA]</scope>
    <source>
        <strain evidence="2 3">CC-1</strain>
    </source>
</reference>
<protein>
    <recommendedName>
        <fullName evidence="4">Lipoprotein</fullName>
    </recommendedName>
</protein>
<dbReference type="KEGG" id="scj:SCANT_v1c02880"/>
<dbReference type="InterPro" id="IPR054816">
    <property type="entry name" value="Lipoprotein_mollicutes-type_CS"/>
</dbReference>
<dbReference type="AlphaFoldDB" id="A0A0M3SJ62"/>
<dbReference type="PROSITE" id="PS51257">
    <property type="entry name" value="PROKAR_LIPOPROTEIN"/>
    <property type="match status" value="1"/>
</dbReference>
<dbReference type="Proteomes" id="UP000063919">
    <property type="component" value="Chromosome"/>
</dbReference>
<evidence type="ECO:0000256" key="1">
    <source>
        <dbReference type="SAM" id="SignalP"/>
    </source>
</evidence>
<organism evidence="2 3">
    <name type="scientific">Spiroplasma cantharicola</name>
    <dbReference type="NCBI Taxonomy" id="362837"/>
    <lineage>
        <taxon>Bacteria</taxon>
        <taxon>Bacillati</taxon>
        <taxon>Mycoplasmatota</taxon>
        <taxon>Mollicutes</taxon>
        <taxon>Entomoplasmatales</taxon>
        <taxon>Spiroplasmataceae</taxon>
        <taxon>Spiroplasma</taxon>
    </lineage>
</organism>
<dbReference type="PATRIC" id="fig|362837.3.peg.289"/>
<name>A0A0M3SJ62_9MOLU</name>
<proteinExistence type="predicted"/>
<feature type="chain" id="PRO_5005789151" description="Lipoprotein" evidence="1">
    <location>
        <begin position="24"/>
        <end position="50"/>
    </location>
</feature>
<sequence length="50" mass="5338">MIKLLTILGAVSLVATSSSSVIACNNPVPPPVEKVDLTDELLKEFVKENN</sequence>
<evidence type="ECO:0000313" key="3">
    <source>
        <dbReference type="Proteomes" id="UP000063919"/>
    </source>
</evidence>
<gene>
    <name evidence="2" type="ORF">SCANT_v1c02880</name>
</gene>
<evidence type="ECO:0000313" key="2">
    <source>
        <dbReference type="EMBL" id="ALD66198.1"/>
    </source>
</evidence>
<accession>A0A0M3SJ62</accession>
<dbReference type="RefSeq" id="WP_158500845.1">
    <property type="nucleotide sequence ID" value="NZ_CP012622.1"/>
</dbReference>
<keyword evidence="3" id="KW-1185">Reference proteome</keyword>
<dbReference type="EMBL" id="CP012622">
    <property type="protein sequence ID" value="ALD66198.1"/>
    <property type="molecule type" value="Genomic_DNA"/>
</dbReference>
<feature type="signal peptide" evidence="1">
    <location>
        <begin position="1"/>
        <end position="23"/>
    </location>
</feature>
<dbReference type="NCBIfam" id="NF038029">
    <property type="entry name" value="LP_plasma"/>
    <property type="match status" value="1"/>
</dbReference>
<keyword evidence="1" id="KW-0732">Signal</keyword>